<dbReference type="InterPro" id="IPR001123">
    <property type="entry name" value="LeuE-type"/>
</dbReference>
<sequence length="209" mass="22723">MNIEHYSIFLITTLLLVMVPGPSAMVASAQGASLQSKKAFIGVLGIASADIAFFALSATGIATLIIASSTMFMVIKWLGVLFLIYLGLSVLFSKSPAIKFDGQKTDGKAWSLYTRGLIIQFANPKALMYFSALLPQFIDPDKPLTQQILIMGFSLFLADLLVYSSYAFMGSYLAKQKLKSWAVGLINKTAGTALLYTGFKMALLDNRHP</sequence>
<gene>
    <name evidence="7" type="ORF">H8792_000100</name>
</gene>
<keyword evidence="3 6" id="KW-0812">Transmembrane</keyword>
<evidence type="ECO:0000256" key="6">
    <source>
        <dbReference type="SAM" id="Phobius"/>
    </source>
</evidence>
<keyword evidence="2" id="KW-1003">Cell membrane</keyword>
<feature type="transmembrane region" description="Helical" evidence="6">
    <location>
        <begin position="148"/>
        <end position="169"/>
    </location>
</feature>
<evidence type="ECO:0000313" key="8">
    <source>
        <dbReference type="Proteomes" id="UP001193680"/>
    </source>
</evidence>
<dbReference type="Proteomes" id="UP001193680">
    <property type="component" value="Unassembled WGS sequence"/>
</dbReference>
<dbReference type="PANTHER" id="PTHR30086">
    <property type="entry name" value="ARGININE EXPORTER PROTEIN ARGO"/>
    <property type="match status" value="1"/>
</dbReference>
<keyword evidence="5 6" id="KW-0472">Membrane</keyword>
<dbReference type="EMBL" id="JACBGI020000001">
    <property type="protein sequence ID" value="MBF6056737.1"/>
    <property type="molecule type" value="Genomic_DNA"/>
</dbReference>
<evidence type="ECO:0000256" key="4">
    <source>
        <dbReference type="ARBA" id="ARBA00022989"/>
    </source>
</evidence>
<dbReference type="PIRSF" id="PIRSF006324">
    <property type="entry name" value="LeuE"/>
    <property type="match status" value="1"/>
</dbReference>
<protein>
    <submittedName>
        <fullName evidence="7">LysE family translocator</fullName>
    </submittedName>
</protein>
<evidence type="ECO:0000256" key="5">
    <source>
        <dbReference type="ARBA" id="ARBA00023136"/>
    </source>
</evidence>
<proteinExistence type="predicted"/>
<evidence type="ECO:0000256" key="3">
    <source>
        <dbReference type="ARBA" id="ARBA00022692"/>
    </source>
</evidence>
<accession>A0ABS0BS83</accession>
<feature type="transmembrane region" description="Helical" evidence="6">
    <location>
        <begin position="41"/>
        <end position="67"/>
    </location>
</feature>
<evidence type="ECO:0000256" key="1">
    <source>
        <dbReference type="ARBA" id="ARBA00004651"/>
    </source>
</evidence>
<keyword evidence="8" id="KW-1185">Reference proteome</keyword>
<organism evidence="7 8">
    <name type="scientific">Thiomicrorhabdus heinhorstiae</name>
    <dbReference type="NCBI Taxonomy" id="2748010"/>
    <lineage>
        <taxon>Bacteria</taxon>
        <taxon>Pseudomonadati</taxon>
        <taxon>Pseudomonadota</taxon>
        <taxon>Gammaproteobacteria</taxon>
        <taxon>Thiotrichales</taxon>
        <taxon>Piscirickettsiaceae</taxon>
        <taxon>Thiomicrorhabdus</taxon>
    </lineage>
</organism>
<dbReference type="RefSeq" id="WP_194947109.1">
    <property type="nucleotide sequence ID" value="NZ_JACBGI020000001.1"/>
</dbReference>
<keyword evidence="4 6" id="KW-1133">Transmembrane helix</keyword>
<evidence type="ECO:0000313" key="7">
    <source>
        <dbReference type="EMBL" id="MBF6056737.1"/>
    </source>
</evidence>
<comment type="caution">
    <text evidence="7">The sequence shown here is derived from an EMBL/GenBank/DDBJ whole genome shotgun (WGS) entry which is preliminary data.</text>
</comment>
<name>A0ABS0BS83_9GAMM</name>
<feature type="transmembrane region" description="Helical" evidence="6">
    <location>
        <begin position="74"/>
        <end position="92"/>
    </location>
</feature>
<evidence type="ECO:0000256" key="2">
    <source>
        <dbReference type="ARBA" id="ARBA00022475"/>
    </source>
</evidence>
<comment type="subcellular location">
    <subcellularLocation>
        <location evidence="1">Cell membrane</location>
        <topology evidence="1">Multi-pass membrane protein</topology>
    </subcellularLocation>
</comment>
<dbReference type="PANTHER" id="PTHR30086:SF20">
    <property type="entry name" value="ARGININE EXPORTER PROTEIN ARGO-RELATED"/>
    <property type="match status" value="1"/>
</dbReference>
<dbReference type="Pfam" id="PF01810">
    <property type="entry name" value="LysE"/>
    <property type="match status" value="1"/>
</dbReference>
<reference evidence="7 8" key="1">
    <citation type="submission" date="2020-11" db="EMBL/GenBank/DDBJ databases">
        <title>Sulfur oxidizing isolate from Hospital Hole Sinkhole.</title>
        <authorList>
            <person name="Scott K.M."/>
        </authorList>
    </citation>
    <scope>NUCLEOTIDE SEQUENCE [LARGE SCALE GENOMIC DNA]</scope>
    <source>
        <strain evidence="7 8">HH1</strain>
    </source>
</reference>